<dbReference type="EMBL" id="BEYU01000012">
    <property type="protein sequence ID" value="GBG25315.1"/>
    <property type="molecule type" value="Genomic_DNA"/>
</dbReference>
<keyword evidence="7" id="KW-1185">Reference proteome</keyword>
<dbReference type="GO" id="GO:0008168">
    <property type="term" value="F:methyltransferase activity"/>
    <property type="evidence" value="ECO:0007669"/>
    <property type="project" value="UniProtKB-KW"/>
</dbReference>
<dbReference type="InterPro" id="IPR011989">
    <property type="entry name" value="ARM-like"/>
</dbReference>
<accession>A0A2R5G437</accession>
<evidence type="ECO:0000313" key="7">
    <source>
        <dbReference type="Proteomes" id="UP000241890"/>
    </source>
</evidence>
<dbReference type="OrthoDB" id="49336at2759"/>
<evidence type="ECO:0000259" key="5">
    <source>
        <dbReference type="Pfam" id="PF23744"/>
    </source>
</evidence>
<evidence type="ECO:0000256" key="4">
    <source>
        <dbReference type="SAM" id="MobiDB-lite"/>
    </source>
</evidence>
<dbReference type="AlphaFoldDB" id="A0A2R5G437"/>
<feature type="domain" description="LRRK2 ARM repeat" evidence="5">
    <location>
        <begin position="279"/>
        <end position="438"/>
    </location>
</feature>
<feature type="region of interest" description="Disordered" evidence="4">
    <location>
        <begin position="969"/>
        <end position="1003"/>
    </location>
</feature>
<dbReference type="Proteomes" id="UP000241890">
    <property type="component" value="Unassembled WGS sequence"/>
</dbReference>
<evidence type="ECO:0000313" key="6">
    <source>
        <dbReference type="EMBL" id="GBG25315.1"/>
    </source>
</evidence>
<dbReference type="InterPro" id="IPR019410">
    <property type="entry name" value="Methyltransf_16"/>
</dbReference>
<dbReference type="InterPro" id="IPR000225">
    <property type="entry name" value="Armadillo"/>
</dbReference>
<sequence length="1003" mass="109280">MSATAATQVGEPGAEEGMTDGMYKEWVEQNTFGVQNETTPAAGSYTKTAVGDLADELPDVVNPFAKNAPSYFDSEEDLELFNSTFTFEKETLIIPREPADVAAFRCHVPLPEGLTQPSWTKVDFAGRHMLKDGSGEKSFSSTVFAQSSMGSDGIEYYGEKNQAFSLVAERSRVFSREGMLTIAICIKLQGLRLARSGKQADRNKFQIHVSYGFGDHSSDTPWYKEHVCNVKIVSKQSSKRRLENSDAPNAKRQRAAMEGHIIEFLQNVQRGSAVKAGQELEVGKEIVTIMRVHIGNEDIQEQACAALWNLAGKLSNKVILGQELEVGKEIVAAMRAHPESEGVQLAACGALWSLASEDVNKVSLGQELEVGKEIVAAMRKHLGSKEVQIYACAALCNLANNDQNQVVLGQELGVGWEIVAAMRAHPESEDLQMRACVALGNLAGNEGNKVILGQSLQVGKEIVEAMQMEACRERGNALYRAGDHAGAELAYGEALAVAEAAKAVKDEIGHEDLAVWRAKVLANRAQTRLQLGWIKGAIEDCREAVMLDGTNWKAQLRMVKALEAKLDFAEALKTCDGLCERLETLPPGVRQLVLRKRTELRANKKVYRPPPLSEMERRALFSEHHTLRLFLGDSSLQPVVQQGTSKRIQLATFIGNEFGLLDRSMLPEVPSLDVSVVGPQGVTFAINERDCATGDHGRTTLQGTLKIDDDALPGQLFQLRVSAPGVEPVLTPPSLISKNDEGCPEHEARFAPFGGCREVNLRSQKKTLYLLEATSSLGIAGKLWDSAARMLGIFEQERYAGLVSGRRVLELGAGTGAVGIGCALLGASHVSVTDLEEVVSQMEANIVINKLENARALPLAWGPSQGAKELDSLGSIDTVLLSDVVYDPELYGLLLWTLGELSARYPAIDLVWGHRHRNPADHEFFAAFAELFEVTLVDGPGAGFLVPEAAMTPSLEALQQTFRRRDARFESDDNGGNDNESVPTHASRDVSVYHCKPARRAST</sequence>
<dbReference type="SUPFAM" id="SSF48371">
    <property type="entry name" value="ARM repeat"/>
    <property type="match status" value="1"/>
</dbReference>
<dbReference type="SMART" id="SM00185">
    <property type="entry name" value="ARM"/>
    <property type="match status" value="3"/>
</dbReference>
<dbReference type="InterPro" id="IPR016024">
    <property type="entry name" value="ARM-type_fold"/>
</dbReference>
<keyword evidence="6" id="KW-0808">Transferase</keyword>
<comment type="subcellular location">
    <subcellularLocation>
        <location evidence="1">Cytoplasm</location>
        <location evidence="1">Myofibril</location>
        <location evidence="1">Sarcomere</location>
        <location evidence="1">A band</location>
    </subcellularLocation>
    <subcellularLocation>
        <location evidence="2">Cytoplasm</location>
        <location evidence="2">Myofibril</location>
        <location evidence="2">Sarcomere</location>
        <location evidence="2">Z line</location>
    </subcellularLocation>
</comment>
<dbReference type="SUPFAM" id="SSF48452">
    <property type="entry name" value="TPR-like"/>
    <property type="match status" value="1"/>
</dbReference>
<dbReference type="InterPro" id="IPR011990">
    <property type="entry name" value="TPR-like_helical_dom_sf"/>
</dbReference>
<dbReference type="Gene3D" id="1.25.10.10">
    <property type="entry name" value="Leucine-rich Repeat Variant"/>
    <property type="match status" value="1"/>
</dbReference>
<dbReference type="InterPro" id="IPR056597">
    <property type="entry name" value="ARM_LRRK2"/>
</dbReference>
<dbReference type="SMART" id="SM00028">
    <property type="entry name" value="TPR"/>
    <property type="match status" value="2"/>
</dbReference>
<dbReference type="InterPro" id="IPR019734">
    <property type="entry name" value="TPR_rpt"/>
</dbReference>
<dbReference type="GO" id="GO:0032259">
    <property type="term" value="P:methylation"/>
    <property type="evidence" value="ECO:0007669"/>
    <property type="project" value="UniProtKB-KW"/>
</dbReference>
<proteinExistence type="predicted"/>
<reference evidence="6 7" key="1">
    <citation type="submission" date="2017-12" db="EMBL/GenBank/DDBJ databases">
        <title>Sequencing, de novo assembly and annotation of complete genome of a new Thraustochytrid species, strain FCC1311.</title>
        <authorList>
            <person name="Sedici K."/>
            <person name="Godart F."/>
            <person name="Aiese Cigliano R."/>
            <person name="Sanseverino W."/>
            <person name="Barakat M."/>
            <person name="Ortet P."/>
            <person name="Marechal E."/>
            <person name="Cagnac O."/>
            <person name="Amato A."/>
        </authorList>
    </citation>
    <scope>NUCLEOTIDE SEQUENCE [LARGE SCALE GENOMIC DNA]</scope>
</reference>
<dbReference type="Pfam" id="PF10294">
    <property type="entry name" value="Methyltransf_16"/>
    <property type="match status" value="1"/>
</dbReference>
<evidence type="ECO:0000256" key="2">
    <source>
        <dbReference type="ARBA" id="ARBA00004216"/>
    </source>
</evidence>
<organism evidence="6 7">
    <name type="scientific">Hondaea fermentalgiana</name>
    <dbReference type="NCBI Taxonomy" id="2315210"/>
    <lineage>
        <taxon>Eukaryota</taxon>
        <taxon>Sar</taxon>
        <taxon>Stramenopiles</taxon>
        <taxon>Bigyra</taxon>
        <taxon>Labyrinthulomycetes</taxon>
        <taxon>Thraustochytrida</taxon>
        <taxon>Thraustochytriidae</taxon>
        <taxon>Hondaea</taxon>
    </lineage>
</organism>
<dbReference type="InterPro" id="IPR029063">
    <property type="entry name" value="SAM-dependent_MTases_sf"/>
</dbReference>
<dbReference type="SUPFAM" id="SSF53335">
    <property type="entry name" value="S-adenosyl-L-methionine-dependent methyltransferases"/>
    <property type="match status" value="1"/>
</dbReference>
<dbReference type="InParanoid" id="A0A2R5G437"/>
<feature type="compositionally biased region" description="Polar residues" evidence="4">
    <location>
        <begin position="974"/>
        <end position="984"/>
    </location>
</feature>
<keyword evidence="6" id="KW-0489">Methyltransferase</keyword>
<gene>
    <name evidence="6" type="ORF">FCC1311_015322</name>
</gene>
<protein>
    <recommendedName>
        <fullName evidence="3">Protein unc-45 homolog B</fullName>
    </recommendedName>
</protein>
<evidence type="ECO:0000256" key="1">
    <source>
        <dbReference type="ARBA" id="ARBA00004161"/>
    </source>
</evidence>
<dbReference type="PANTHER" id="PTHR14614:SF132">
    <property type="entry name" value="PROTEIN-LYSINE METHYLTRANSFERASE C42C1.13"/>
    <property type="match status" value="1"/>
</dbReference>
<dbReference type="PANTHER" id="PTHR14614">
    <property type="entry name" value="HEPATOCELLULAR CARCINOMA-ASSOCIATED ANTIGEN"/>
    <property type="match status" value="1"/>
</dbReference>
<evidence type="ECO:0000256" key="3">
    <source>
        <dbReference type="ARBA" id="ARBA00020768"/>
    </source>
</evidence>
<name>A0A2R5G437_9STRA</name>
<dbReference type="Gene3D" id="3.40.50.150">
    <property type="entry name" value="Vaccinia Virus protein VP39"/>
    <property type="match status" value="1"/>
</dbReference>
<dbReference type="Pfam" id="PF23744">
    <property type="entry name" value="ARM_LRRK2"/>
    <property type="match status" value="1"/>
</dbReference>
<comment type="caution">
    <text evidence="6">The sequence shown here is derived from an EMBL/GenBank/DDBJ whole genome shotgun (WGS) entry which is preliminary data.</text>
</comment>
<dbReference type="Gene3D" id="1.25.40.10">
    <property type="entry name" value="Tetratricopeptide repeat domain"/>
    <property type="match status" value="1"/>
</dbReference>